<feature type="domain" description="Penicillin-binding protein dimerisation" evidence="18">
    <location>
        <begin position="56"/>
        <end position="202"/>
    </location>
</feature>
<evidence type="ECO:0000256" key="4">
    <source>
        <dbReference type="ARBA" id="ARBA00022618"/>
    </source>
</evidence>
<dbReference type="GO" id="GO:0005886">
    <property type="term" value="C:plasma membrane"/>
    <property type="evidence" value="ECO:0007669"/>
    <property type="project" value="UniProtKB-UniRule"/>
</dbReference>
<dbReference type="InterPro" id="IPR036138">
    <property type="entry name" value="PBP_dimer_sf"/>
</dbReference>
<keyword evidence="7 16" id="KW-0812">Transmembrane</keyword>
<evidence type="ECO:0000259" key="18">
    <source>
        <dbReference type="Pfam" id="PF03717"/>
    </source>
</evidence>
<evidence type="ECO:0000256" key="13">
    <source>
        <dbReference type="ARBA" id="ARBA00023210"/>
    </source>
</evidence>
<dbReference type="InterPro" id="IPR037532">
    <property type="entry name" value="FtsI_transpept"/>
</dbReference>
<gene>
    <name evidence="16" type="primary">ftsI</name>
    <name evidence="19" type="ORF">SAMN05443662_0436</name>
</gene>
<evidence type="ECO:0000256" key="1">
    <source>
        <dbReference type="ARBA" id="ARBA00004370"/>
    </source>
</evidence>
<name>A0A1N6DVH7_9GAMM</name>
<evidence type="ECO:0000256" key="9">
    <source>
        <dbReference type="ARBA" id="ARBA00022960"/>
    </source>
</evidence>
<dbReference type="GO" id="GO:0071555">
    <property type="term" value="P:cell wall organization"/>
    <property type="evidence" value="ECO:0007669"/>
    <property type="project" value="UniProtKB-KW"/>
</dbReference>
<dbReference type="Proteomes" id="UP000198461">
    <property type="component" value="Unassembled WGS sequence"/>
</dbReference>
<dbReference type="EMBL" id="FSRE01000001">
    <property type="protein sequence ID" value="SIN74750.1"/>
    <property type="molecule type" value="Genomic_DNA"/>
</dbReference>
<dbReference type="SUPFAM" id="SSF56601">
    <property type="entry name" value="beta-lactamase/transpeptidase-like"/>
    <property type="match status" value="1"/>
</dbReference>
<accession>A0A1N6DVH7</accession>
<reference evidence="19 20" key="1">
    <citation type="submission" date="2016-11" db="EMBL/GenBank/DDBJ databases">
        <authorList>
            <person name="Jaros S."/>
            <person name="Januszkiewicz K."/>
            <person name="Wedrychowicz H."/>
        </authorList>
    </citation>
    <scope>NUCLEOTIDE SEQUENCE [LARGE SCALE GENOMIC DNA]</scope>
    <source>
        <strain evidence="19 20">DSM 17737</strain>
    </source>
</reference>
<dbReference type="EC" id="3.4.16.4" evidence="16"/>
<keyword evidence="3 16" id="KW-0997">Cell inner membrane</keyword>
<dbReference type="GO" id="GO:0006508">
    <property type="term" value="P:proteolysis"/>
    <property type="evidence" value="ECO:0007669"/>
    <property type="project" value="UniProtKB-KW"/>
</dbReference>
<evidence type="ECO:0000256" key="16">
    <source>
        <dbReference type="HAMAP-Rule" id="MF_02080"/>
    </source>
</evidence>
<evidence type="ECO:0000256" key="12">
    <source>
        <dbReference type="ARBA" id="ARBA00023136"/>
    </source>
</evidence>
<keyword evidence="10 16" id="KW-0573">Peptidoglycan synthesis</keyword>
<keyword evidence="4 16" id="KW-0132">Cell division</keyword>
<dbReference type="InterPro" id="IPR050515">
    <property type="entry name" value="Beta-lactam/transpept"/>
</dbReference>
<dbReference type="InterPro" id="IPR012338">
    <property type="entry name" value="Beta-lactam/transpept-like"/>
</dbReference>
<proteinExistence type="inferred from homology"/>
<dbReference type="GO" id="GO:0009002">
    <property type="term" value="F:serine-type D-Ala-D-Ala carboxypeptidase activity"/>
    <property type="evidence" value="ECO:0007669"/>
    <property type="project" value="UniProtKB-UniRule"/>
</dbReference>
<evidence type="ECO:0000256" key="2">
    <source>
        <dbReference type="ARBA" id="ARBA00022475"/>
    </source>
</evidence>
<dbReference type="Pfam" id="PF00905">
    <property type="entry name" value="Transpeptidase"/>
    <property type="match status" value="1"/>
</dbReference>
<dbReference type="AlphaFoldDB" id="A0A1N6DVH7"/>
<keyword evidence="5 16" id="KW-0121">Carboxypeptidase</keyword>
<evidence type="ECO:0000256" key="3">
    <source>
        <dbReference type="ARBA" id="ARBA00022519"/>
    </source>
</evidence>
<dbReference type="STRING" id="364032.SAMN05443662_0436"/>
<dbReference type="GO" id="GO:0008658">
    <property type="term" value="F:penicillin binding"/>
    <property type="evidence" value="ECO:0007669"/>
    <property type="project" value="InterPro"/>
</dbReference>
<dbReference type="HAMAP" id="MF_02080">
    <property type="entry name" value="FtsI_transpept"/>
    <property type="match status" value="1"/>
</dbReference>
<evidence type="ECO:0000259" key="17">
    <source>
        <dbReference type="Pfam" id="PF00905"/>
    </source>
</evidence>
<protein>
    <recommendedName>
        <fullName evidence="16">Peptidoglycan D,D-transpeptidase FtsI</fullName>
        <ecNumber evidence="16">3.4.16.4</ecNumber>
    </recommendedName>
    <alternativeName>
        <fullName evidence="16">Penicillin-binding protein 3</fullName>
        <shortName evidence="16">PBP-3</shortName>
    </alternativeName>
</protein>
<dbReference type="GO" id="GO:0043093">
    <property type="term" value="P:FtsZ-dependent cytokinesis"/>
    <property type="evidence" value="ECO:0007669"/>
    <property type="project" value="UniProtKB-UniRule"/>
</dbReference>
<feature type="domain" description="Penicillin-binding protein transpeptidase" evidence="17">
    <location>
        <begin position="246"/>
        <end position="542"/>
    </location>
</feature>
<dbReference type="SUPFAM" id="SSF56519">
    <property type="entry name" value="Penicillin binding protein dimerisation domain"/>
    <property type="match status" value="1"/>
</dbReference>
<evidence type="ECO:0000256" key="11">
    <source>
        <dbReference type="ARBA" id="ARBA00022989"/>
    </source>
</evidence>
<dbReference type="RefSeq" id="WP_074200744.1">
    <property type="nucleotide sequence ID" value="NZ_FSRE01000001.1"/>
</dbReference>
<dbReference type="GO" id="GO:0008360">
    <property type="term" value="P:regulation of cell shape"/>
    <property type="evidence" value="ECO:0007669"/>
    <property type="project" value="UniProtKB-KW"/>
</dbReference>
<keyword evidence="13 16" id="KW-0717">Septation</keyword>
<keyword evidence="20" id="KW-1185">Reference proteome</keyword>
<keyword evidence="15 16" id="KW-0961">Cell wall biogenesis/degradation</keyword>
<dbReference type="Gene3D" id="3.90.1310.10">
    <property type="entry name" value="Penicillin-binding protein 2a (Domain 2)"/>
    <property type="match status" value="1"/>
</dbReference>
<dbReference type="PANTHER" id="PTHR30627">
    <property type="entry name" value="PEPTIDOGLYCAN D,D-TRANSPEPTIDASE"/>
    <property type="match status" value="1"/>
</dbReference>
<keyword evidence="14 16" id="KW-0131">Cell cycle</keyword>
<evidence type="ECO:0000313" key="20">
    <source>
        <dbReference type="Proteomes" id="UP000198461"/>
    </source>
</evidence>
<keyword evidence="2 16" id="KW-1003">Cell membrane</keyword>
<keyword evidence="12 16" id="KW-0472">Membrane</keyword>
<keyword evidence="6 16" id="KW-0645">Protease</keyword>
<sequence>MKIADLRAVLKREHWVLAGLIIAMLVLTWRAWSVQIEQAAFLKAQAQLRHVRMMALPASRGVIYDRNQQVLALSTPVADVWVDPKLACARIEDLKPLAKLLGQNWTSLKKRISGRCSQRFLYLRRQVLPALAERIKALSLPGVYVNETYKRYYPEAETAAHLIGFTNIDDQGQAGLEKSYDSWLRGTPGKVRVIKDVRGRVVDFYDTLTPVKPGRDMTLALDQRIQYFTYRALKRAMVIHQARAAAAIVLDARTGEILALASQPGYNPNDRSQLSPKRTRNHAVSDLMEPGSTVKPFIMAKALDLGLVQPEEVIDTSPGRLVIDGEVVRDDHNKGPLTPTGIIQHSSNVGISKIALRMDPKTQWQLYHQLGFDQDSGLFLHGEALGQLKTPDVWSRVDQAWTAFGYGFQVTLLQLARAYLTLASDGMTRPLQLFRQDGVLPEGERVFSVDAARCVRAMMEKVTARGGTAPKAHIPGYSVAGKTGTAHKLGGGQYSLQKYRSLFAGIVPADDPEFVMVVMVDEPSRGVYYGGAVAAPVFQEVMRQALRLRNVPPDREE</sequence>
<dbReference type="UniPathway" id="UPA00219"/>
<dbReference type="GO" id="GO:0000917">
    <property type="term" value="P:division septum assembly"/>
    <property type="evidence" value="ECO:0007669"/>
    <property type="project" value="UniProtKB-KW"/>
</dbReference>
<dbReference type="Gene3D" id="3.30.450.330">
    <property type="match status" value="1"/>
</dbReference>
<dbReference type="Gene3D" id="3.40.710.10">
    <property type="entry name" value="DD-peptidase/beta-lactamase superfamily"/>
    <property type="match status" value="1"/>
</dbReference>
<evidence type="ECO:0000256" key="8">
    <source>
        <dbReference type="ARBA" id="ARBA00022801"/>
    </source>
</evidence>
<keyword evidence="9 16" id="KW-0133">Cell shape</keyword>
<dbReference type="InterPro" id="IPR001460">
    <property type="entry name" value="PCN-bd_Tpept"/>
</dbReference>
<feature type="active site" description="Acyl-ester intermediate" evidence="16">
    <location>
        <position position="292"/>
    </location>
</feature>
<evidence type="ECO:0000256" key="15">
    <source>
        <dbReference type="ARBA" id="ARBA00023316"/>
    </source>
</evidence>
<comment type="similarity">
    <text evidence="16">Belongs to the transpeptidase family. FtsI subfamily.</text>
</comment>
<dbReference type="InterPro" id="IPR005311">
    <property type="entry name" value="PBP_dimer"/>
</dbReference>
<comment type="function">
    <text evidence="16">Catalyzes cross-linking of the peptidoglycan cell wall at the division septum.</text>
</comment>
<keyword evidence="11 16" id="KW-1133">Transmembrane helix</keyword>
<evidence type="ECO:0000256" key="6">
    <source>
        <dbReference type="ARBA" id="ARBA00022670"/>
    </source>
</evidence>
<evidence type="ECO:0000256" key="10">
    <source>
        <dbReference type="ARBA" id="ARBA00022984"/>
    </source>
</evidence>
<dbReference type="Pfam" id="PF03717">
    <property type="entry name" value="PBP_dimer"/>
    <property type="match status" value="1"/>
</dbReference>
<dbReference type="GO" id="GO:0009252">
    <property type="term" value="P:peptidoglycan biosynthetic process"/>
    <property type="evidence" value="ECO:0007669"/>
    <property type="project" value="UniProtKB-UniRule"/>
</dbReference>
<comment type="subcellular location">
    <subcellularLocation>
        <location evidence="1">Membrane</location>
    </subcellularLocation>
</comment>
<dbReference type="PANTHER" id="PTHR30627:SF1">
    <property type="entry name" value="PEPTIDOGLYCAN D,D-TRANSPEPTIDASE FTSI"/>
    <property type="match status" value="1"/>
</dbReference>
<organism evidence="19 20">
    <name type="scientific">Sulfurivirga caldicuralii</name>
    <dbReference type="NCBI Taxonomy" id="364032"/>
    <lineage>
        <taxon>Bacteria</taxon>
        <taxon>Pseudomonadati</taxon>
        <taxon>Pseudomonadota</taxon>
        <taxon>Gammaproteobacteria</taxon>
        <taxon>Thiotrichales</taxon>
        <taxon>Piscirickettsiaceae</taxon>
        <taxon>Sulfurivirga</taxon>
    </lineage>
</organism>
<evidence type="ECO:0000256" key="14">
    <source>
        <dbReference type="ARBA" id="ARBA00023306"/>
    </source>
</evidence>
<comment type="catalytic activity">
    <reaction evidence="16">
        <text>Preferential cleavage: (Ac)2-L-Lys-D-Ala-|-D-Ala. Also transpeptidation of peptidyl-alanyl moieties that are N-acyl substituents of D-alanine.</text>
        <dbReference type="EC" id="3.4.16.4"/>
    </reaction>
</comment>
<keyword evidence="8 16" id="KW-0378">Hydrolase</keyword>
<dbReference type="OrthoDB" id="9789078at2"/>
<evidence type="ECO:0000313" key="19">
    <source>
        <dbReference type="EMBL" id="SIN74750.1"/>
    </source>
</evidence>
<dbReference type="GO" id="GO:0008955">
    <property type="term" value="F:peptidoglycan glycosyltransferase activity"/>
    <property type="evidence" value="ECO:0007669"/>
    <property type="project" value="InterPro"/>
</dbReference>
<evidence type="ECO:0000256" key="5">
    <source>
        <dbReference type="ARBA" id="ARBA00022645"/>
    </source>
</evidence>
<dbReference type="Gene3D" id="1.10.150.770">
    <property type="match status" value="1"/>
</dbReference>
<evidence type="ECO:0000256" key="7">
    <source>
        <dbReference type="ARBA" id="ARBA00022692"/>
    </source>
</evidence>
<comment type="pathway">
    <text evidence="16">Cell wall biogenesis; peptidoglycan biosynthesis.</text>
</comment>